<dbReference type="EMBL" id="JADIMZ010000100">
    <property type="protein sequence ID" value="MBO8432950.1"/>
    <property type="molecule type" value="Genomic_DNA"/>
</dbReference>
<dbReference type="GO" id="GO:0006352">
    <property type="term" value="P:DNA-templated transcription initiation"/>
    <property type="evidence" value="ECO:0007669"/>
    <property type="project" value="InterPro"/>
</dbReference>
<comment type="caution">
    <text evidence="1">The sequence shown here is derived from an EMBL/GenBank/DDBJ whole genome shotgun (WGS) entry which is preliminary data.</text>
</comment>
<dbReference type="InterPro" id="IPR013325">
    <property type="entry name" value="RNA_pol_sigma_r2"/>
</dbReference>
<sequence length="270" mass="31359">MDERGISDNIMSVIGTDNGEVCKGGLIGPNGVVVRCPNGSGKVYDESMQNEYPEYKALRDRELVELALQGNEEAVLYLIYERYDPLLKKLCRRYYQDLFFYEQLQTELYIHLKSRDWHALRSFNWRSTFGTWIGVVAANLFKRKMPELIGIGKFMLSIGEDIGNGEVNIPDPEPVHEHNMDMVLLIEAVHLLEDKDQRYILLKEFDGYEPREIAKLLEDYRRKEGRLKIRKNADGTQEEIIPSVEYIHMLKSRAKTNICAIINRLREEIG</sequence>
<gene>
    <name evidence="1" type="ORF">IAB08_06630</name>
</gene>
<dbReference type="Gene3D" id="1.10.1740.10">
    <property type="match status" value="1"/>
</dbReference>
<name>A0A9D9GZM6_9BACT</name>
<organism evidence="1 2">
    <name type="scientific">Candidatus Pullibacteroides excrementavium</name>
    <dbReference type="NCBI Taxonomy" id="2840905"/>
    <lineage>
        <taxon>Bacteria</taxon>
        <taxon>Pseudomonadati</taxon>
        <taxon>Bacteroidota</taxon>
        <taxon>Bacteroidia</taxon>
        <taxon>Bacteroidales</taxon>
        <taxon>Candidatus Pullibacteroides</taxon>
    </lineage>
</organism>
<reference evidence="1" key="1">
    <citation type="submission" date="2020-10" db="EMBL/GenBank/DDBJ databases">
        <authorList>
            <person name="Gilroy R."/>
        </authorList>
    </citation>
    <scope>NUCLEOTIDE SEQUENCE</scope>
    <source>
        <strain evidence="1">2889</strain>
    </source>
</reference>
<proteinExistence type="predicted"/>
<accession>A0A9D9GZM6</accession>
<dbReference type="SUPFAM" id="SSF88946">
    <property type="entry name" value="Sigma2 domain of RNA polymerase sigma factors"/>
    <property type="match status" value="1"/>
</dbReference>
<evidence type="ECO:0000313" key="2">
    <source>
        <dbReference type="Proteomes" id="UP000823612"/>
    </source>
</evidence>
<protein>
    <submittedName>
        <fullName evidence="1">Helix-turn-helix domain-containing protein</fullName>
    </submittedName>
</protein>
<reference evidence="1" key="2">
    <citation type="journal article" date="2021" name="PeerJ">
        <title>Extensive microbial diversity within the chicken gut microbiome revealed by metagenomics and culture.</title>
        <authorList>
            <person name="Gilroy R."/>
            <person name="Ravi A."/>
            <person name="Getino M."/>
            <person name="Pursley I."/>
            <person name="Horton D.L."/>
            <person name="Alikhan N.F."/>
            <person name="Baker D."/>
            <person name="Gharbi K."/>
            <person name="Hall N."/>
            <person name="Watson M."/>
            <person name="Adriaenssens E.M."/>
            <person name="Foster-Nyarko E."/>
            <person name="Jarju S."/>
            <person name="Secka A."/>
            <person name="Antonio M."/>
            <person name="Oren A."/>
            <person name="Chaudhuri R.R."/>
            <person name="La Ragione R."/>
            <person name="Hildebrand F."/>
            <person name="Pallen M.J."/>
        </authorList>
    </citation>
    <scope>NUCLEOTIDE SEQUENCE</scope>
    <source>
        <strain evidence="1">2889</strain>
    </source>
</reference>
<evidence type="ECO:0000313" key="1">
    <source>
        <dbReference type="EMBL" id="MBO8432950.1"/>
    </source>
</evidence>
<dbReference type="Proteomes" id="UP000823612">
    <property type="component" value="Unassembled WGS sequence"/>
</dbReference>
<dbReference type="GO" id="GO:0003700">
    <property type="term" value="F:DNA-binding transcription factor activity"/>
    <property type="evidence" value="ECO:0007669"/>
    <property type="project" value="InterPro"/>
</dbReference>
<dbReference type="AlphaFoldDB" id="A0A9D9GZM6"/>